<keyword evidence="3" id="KW-1185">Reference proteome</keyword>
<dbReference type="AlphaFoldDB" id="A0A4Z1HH09"/>
<dbReference type="EMBL" id="PQXJ01000615">
    <property type="protein sequence ID" value="TGO46070.1"/>
    <property type="molecule type" value="Genomic_DNA"/>
</dbReference>
<sequence length="336" mass="37857">MSLHSHSSFTLFPNLPLELQHQIWFYTLPGPRLLRIDYSPILPNGQYATTKSLDLYTTFPRSYGRQLPIILRINKASREYALTQLVERFNSYWNLKIDVHYIHAREYRKSEARFTMQYLAENGGMEGFRNLALDVGLLNGGDSSDIIAAVQRCPNLLNLLLAYPSIGIWDNPEGPDDLEPWYIGPPSVGEVKTVWGKTAMTKLSGDVMGKKQSLIEMDNFPPSYRAEVSYSAIRDHESQSHERDFELAPSPIAINAEMLTNPVNGRLGFNALKDLGIEISFHTQPEMIGQIEVLGKTKQAPAKKTWEQLHALVFDVANASLRITDRSAVESEAPPP</sequence>
<name>A0A4Z1HH09_9HELO</name>
<dbReference type="PANTHER" id="PTHR35910">
    <property type="entry name" value="2EXR DOMAIN-CONTAINING PROTEIN"/>
    <property type="match status" value="1"/>
</dbReference>
<reference evidence="2 3" key="1">
    <citation type="submission" date="2017-12" db="EMBL/GenBank/DDBJ databases">
        <title>Comparative genomics of Botrytis spp.</title>
        <authorList>
            <person name="Valero-Jimenez C.A."/>
            <person name="Tapia P."/>
            <person name="Veloso J."/>
            <person name="Silva-Moreno E."/>
            <person name="Staats M."/>
            <person name="Valdes J.H."/>
            <person name="Van Kan J.A.L."/>
        </authorList>
    </citation>
    <scope>NUCLEOTIDE SEQUENCE [LARGE SCALE GENOMIC DNA]</scope>
    <source>
        <strain evidence="2 3">MUCL2120</strain>
    </source>
</reference>
<dbReference type="PANTHER" id="PTHR35910:SF1">
    <property type="entry name" value="2EXR DOMAIN-CONTAINING PROTEIN"/>
    <property type="match status" value="1"/>
</dbReference>
<dbReference type="Pfam" id="PF20150">
    <property type="entry name" value="2EXR"/>
    <property type="match status" value="1"/>
</dbReference>
<comment type="caution">
    <text evidence="2">The sequence shown here is derived from an EMBL/GenBank/DDBJ whole genome shotgun (WGS) entry which is preliminary data.</text>
</comment>
<proteinExistence type="predicted"/>
<evidence type="ECO:0000259" key="1">
    <source>
        <dbReference type="Pfam" id="PF20150"/>
    </source>
</evidence>
<protein>
    <recommendedName>
        <fullName evidence="1">2EXR domain-containing protein</fullName>
    </recommendedName>
</protein>
<accession>A0A4Z1HH09</accession>
<gene>
    <name evidence="2" type="ORF">BOTNAR_0616g00050</name>
</gene>
<dbReference type="Proteomes" id="UP000297452">
    <property type="component" value="Unassembled WGS sequence"/>
</dbReference>
<dbReference type="InterPro" id="IPR045518">
    <property type="entry name" value="2EXR"/>
</dbReference>
<evidence type="ECO:0000313" key="2">
    <source>
        <dbReference type="EMBL" id="TGO46070.1"/>
    </source>
</evidence>
<feature type="domain" description="2EXR" evidence="1">
    <location>
        <begin position="9"/>
        <end position="95"/>
    </location>
</feature>
<evidence type="ECO:0000313" key="3">
    <source>
        <dbReference type="Proteomes" id="UP000297452"/>
    </source>
</evidence>
<organism evidence="2 3">
    <name type="scientific">Botryotinia narcissicola</name>
    <dbReference type="NCBI Taxonomy" id="278944"/>
    <lineage>
        <taxon>Eukaryota</taxon>
        <taxon>Fungi</taxon>
        <taxon>Dikarya</taxon>
        <taxon>Ascomycota</taxon>
        <taxon>Pezizomycotina</taxon>
        <taxon>Leotiomycetes</taxon>
        <taxon>Helotiales</taxon>
        <taxon>Sclerotiniaceae</taxon>
        <taxon>Botryotinia</taxon>
    </lineage>
</organism>
<dbReference type="OrthoDB" id="4737394at2759"/>